<feature type="region of interest" description="Disordered" evidence="1">
    <location>
        <begin position="264"/>
        <end position="385"/>
    </location>
</feature>
<dbReference type="AlphaFoldDB" id="H8X117"/>
<feature type="compositionally biased region" description="Polar residues" evidence="1">
    <location>
        <begin position="361"/>
        <end position="382"/>
    </location>
</feature>
<feature type="domain" description="Nucleolar protein Dnt1-like N-terminal" evidence="2">
    <location>
        <begin position="29"/>
        <end position="97"/>
    </location>
</feature>
<feature type="compositionally biased region" description="Polar residues" evidence="1">
    <location>
        <begin position="762"/>
        <end position="775"/>
    </location>
</feature>
<proteinExistence type="predicted"/>
<dbReference type="PANTHER" id="PTHR28196">
    <property type="entry name" value="NUCLEOLAR PROTEIN NET1-RELATED"/>
    <property type="match status" value="1"/>
</dbReference>
<feature type="region of interest" description="Disordered" evidence="1">
    <location>
        <begin position="550"/>
        <end position="775"/>
    </location>
</feature>
<dbReference type="Proteomes" id="UP000005018">
    <property type="component" value="Chromosome 2"/>
</dbReference>
<sequence>MVKLKLQILLIPEECSSLPTARIDSLIAKKFLHLIDPTKQIGELLDAIVAQYQRLYPDEAVINIVKCQDKNQCDLDKDYEVNDVFESNDEVRVIVDNLFINEKLNYEYPITSKRSREEMETLISAENSATPTRNYLQPVSSPVSLAPPQTSSSTKIPKKKMNESPGAKARQRITSGMLVKPQTAGSPSANNSDYDDFSAPDLNSMEVSSDELEDGVPISIVKDNTPRLNKADILNIYKKQTGKKPVSKADSIMKSLQINTVEGHPYLSDSGLDSRPNKQDSNKGGRNSNPLPATSTPAFTKKTTQSRQPRKSTQSNSPPAGTKVTLSYKKKADPALAPTQPEKETVRRGGPSKAKKMLTELDSTSQDTKVADTSLTDKTSSGHLKKDVSNLDSTVIPAALRGPIDRVYEERRTMNILDSISFNLDHLNDQIIRYKSGPNGEFKPVPKHFAVSAYSCEPVYTDPVVDFRIDLSGESNYRGPLPYKVQSKVEFDRENNIANPRAFRQNIFNGHGMDDAKYEVAEVIKISNSPAEHHDDDDDDDSMMIQQEGEHIRAPKHRTPPKTQITTSPNASNASNASLTRQNTQGTLLKEPRAMTNNSIPDGGTIRRPFRETKSKKMNSTESGAKDENPDSDHHSQQQSALGFSAFHTNSKKPTEGALSNSFFNEPKSDTENNPNGGTRTDSPFDSANSLASKRADKSAFRAGDSFARGEGGEGGGTVADQHQNGKTTPKLDENGASESDQVNHDNAVLTTSSKLPLRDTPPSSESPQQKTGPRSLQLYAQQVEEQGSSSGSSDIESVIGDIEEEQVEGKTTQMRLVASEPEKRNVFLSVENKSNNNNTKNNSKFSTIRLLTSIASQRIRGPLGNKDADQVATSNNKFSNGEEPTQADSQNHETQVNESINAGPSADAGGAISSTGAPYATPAKKPALPTLSELGSRGLPEVREIDDLRLYKGDKHGSNEGDMNTDDDDVESVVGDGSDSDSSSSGSGSSDENDDEDGGSGSGNKLFLSSTTIGDKNYKKRVRAKKNLFSR</sequence>
<dbReference type="InterPro" id="IPR018844">
    <property type="entry name" value="Dnt1-like_N"/>
</dbReference>
<dbReference type="InterPro" id="IPR043185">
    <property type="entry name" value="Net1/Tof2"/>
</dbReference>
<accession>H8X117</accession>
<dbReference type="eggNOG" id="ENOG502QW4V">
    <property type="taxonomic scope" value="Eukaryota"/>
</dbReference>
<dbReference type="RefSeq" id="XP_003867494.1">
    <property type="nucleotide sequence ID" value="XM_003867446.1"/>
</dbReference>
<name>H8X117_CANO9</name>
<dbReference type="EMBL" id="HE681720">
    <property type="protein sequence ID" value="CCG22057.1"/>
    <property type="molecule type" value="Genomic_DNA"/>
</dbReference>
<feature type="compositionally biased region" description="Low complexity" evidence="1">
    <location>
        <begin position="973"/>
        <end position="991"/>
    </location>
</feature>
<dbReference type="GeneID" id="14538743"/>
<dbReference type="GO" id="GO:0000183">
    <property type="term" value="P:rDNA heterochromatin formation"/>
    <property type="evidence" value="ECO:0007669"/>
    <property type="project" value="InterPro"/>
</dbReference>
<evidence type="ECO:0000313" key="4">
    <source>
        <dbReference type="Proteomes" id="UP000005018"/>
    </source>
</evidence>
<feature type="compositionally biased region" description="Polar residues" evidence="1">
    <location>
        <begin position="672"/>
        <end position="692"/>
    </location>
</feature>
<gene>
    <name evidence="3" type="ORF">CORT_0B03480</name>
</gene>
<reference evidence="3 4" key="1">
    <citation type="journal article" date="2012" name="PLoS ONE">
        <title>Sequence and analysis of the genome of the pathogenic yeast Candida orthopsilosis.</title>
        <authorList>
            <person name="Riccombeni A."/>
            <person name="Vidanes G."/>
            <person name="Proux-Wera E."/>
            <person name="Wolfe K.H."/>
            <person name="Butler G."/>
        </authorList>
    </citation>
    <scope>NUCLEOTIDE SEQUENCE [LARGE SCALE GENOMIC DNA]</scope>
    <source>
        <strain evidence="3 4">Co 90-125</strain>
    </source>
</reference>
<feature type="region of interest" description="Disordered" evidence="1">
    <location>
        <begin position="862"/>
        <end position="1011"/>
    </location>
</feature>
<dbReference type="PANTHER" id="PTHR28196:SF1">
    <property type="entry name" value="NUCLEOLAR PROTEIN NET1-RELATED"/>
    <property type="match status" value="1"/>
</dbReference>
<organism evidence="3 4">
    <name type="scientific">Candida orthopsilosis (strain 90-125)</name>
    <name type="common">Yeast</name>
    <dbReference type="NCBI Taxonomy" id="1136231"/>
    <lineage>
        <taxon>Eukaryota</taxon>
        <taxon>Fungi</taxon>
        <taxon>Dikarya</taxon>
        <taxon>Ascomycota</taxon>
        <taxon>Saccharomycotina</taxon>
        <taxon>Pichiomycetes</taxon>
        <taxon>Debaryomycetaceae</taxon>
        <taxon>Candida/Lodderomyces clade</taxon>
        <taxon>Candida</taxon>
    </lineage>
</organism>
<keyword evidence="4" id="KW-1185">Reference proteome</keyword>
<feature type="compositionally biased region" description="Polar residues" evidence="1">
    <location>
        <begin position="284"/>
        <end position="319"/>
    </location>
</feature>
<feature type="compositionally biased region" description="Basic and acidic residues" evidence="1">
    <location>
        <begin position="941"/>
        <end position="960"/>
    </location>
</feature>
<feature type="compositionally biased region" description="Polar residues" evidence="1">
    <location>
        <begin position="138"/>
        <end position="155"/>
    </location>
</feature>
<feature type="compositionally biased region" description="Polar residues" evidence="1">
    <location>
        <begin position="872"/>
        <end position="903"/>
    </location>
</feature>
<evidence type="ECO:0000256" key="1">
    <source>
        <dbReference type="SAM" id="MobiDB-lite"/>
    </source>
</evidence>
<dbReference type="KEGG" id="cot:CORT_0B03480"/>
<evidence type="ECO:0000313" key="3">
    <source>
        <dbReference type="EMBL" id="CCG22057.1"/>
    </source>
</evidence>
<feature type="region of interest" description="Disordered" evidence="1">
    <location>
        <begin position="138"/>
        <end position="169"/>
    </location>
</feature>
<protein>
    <recommendedName>
        <fullName evidence="2">Nucleolar protein Dnt1-like N-terminal domain-containing protein</fullName>
    </recommendedName>
</protein>
<evidence type="ECO:0000259" key="2">
    <source>
        <dbReference type="Pfam" id="PF10407"/>
    </source>
</evidence>
<dbReference type="Pfam" id="PF10407">
    <property type="entry name" value="Cytokin_check_N"/>
    <property type="match status" value="1"/>
</dbReference>
<dbReference type="HOGENOM" id="CLU_294052_0_0_1"/>
<dbReference type="OrthoDB" id="6365676at2759"/>
<feature type="compositionally biased region" description="Basic and acidic residues" evidence="1">
    <location>
        <begin position="624"/>
        <end position="636"/>
    </location>
</feature>